<dbReference type="EMBL" id="AP024545">
    <property type="protein sequence ID" value="BCT91010.1"/>
    <property type="molecule type" value="Genomic_DNA"/>
</dbReference>
<sequence>MTNTPKPLAIHKAMSTLVWPKFGPGMLLEHGDLELLPAYTREINRLMFRSLFGCGVVCGLKVDVAVHCGKPRITVECGLAIDCEGDPVYVPKTQVFDLDGECDTKFEFPLWVVLCGTSKCCAPRTAACSCDDDETPAVCTRERDAFEIRVLDAALGCGCQDSPTTGIWDTPCKCADPSMLCHQNHYNGVCGCKDGDCDCCDCDCVVLARIDETNDAEKPWEADHSVRRFIRPVLMRDPLVAPPQAQAVGTLTNTMVAKKVVRPRGTIATITPPNT</sequence>
<dbReference type="Proteomes" id="UP000681317">
    <property type="component" value="Chromosome"/>
</dbReference>
<reference evidence="1 2" key="1">
    <citation type="submission" date="2021-03" db="EMBL/GenBank/DDBJ databases">
        <title>Complete Genome Sequences of Two Lysobacter Strains Isolated from Sea Water (Lysobacter caseinilyticus) and Soil (Lysobacter helvus) in South Korea.</title>
        <authorList>
            <person name="Watanabe Y."/>
            <person name="Arakawa K."/>
        </authorList>
    </citation>
    <scope>NUCLEOTIDE SEQUENCE [LARGE SCALE GENOMIC DNA]</scope>
    <source>
        <strain evidence="1 2">KVB24</strain>
    </source>
</reference>
<protein>
    <submittedName>
        <fullName evidence="1">Uncharacterized protein</fullName>
    </submittedName>
</protein>
<dbReference type="RefSeq" id="WP_213435048.1">
    <property type="nucleotide sequence ID" value="NZ_AP024545.1"/>
</dbReference>
<evidence type="ECO:0000313" key="1">
    <source>
        <dbReference type="EMBL" id="BCT91010.1"/>
    </source>
</evidence>
<organism evidence="1 2">
    <name type="scientific">Noviluteimonas caseinilytica</name>
    <dbReference type="NCBI Taxonomy" id="2675101"/>
    <lineage>
        <taxon>Bacteria</taxon>
        <taxon>Pseudomonadati</taxon>
        <taxon>Pseudomonadota</taxon>
        <taxon>Gammaproteobacteria</taxon>
        <taxon>Lysobacterales</taxon>
        <taxon>Lysobacteraceae</taxon>
        <taxon>Noviluteimonas</taxon>
    </lineage>
</organism>
<gene>
    <name evidence="1" type="ORF">LYSCAS_00340</name>
</gene>
<accession>A0ABM7Q1C4</accession>
<evidence type="ECO:0000313" key="2">
    <source>
        <dbReference type="Proteomes" id="UP000681317"/>
    </source>
</evidence>
<keyword evidence="2" id="KW-1185">Reference proteome</keyword>
<name>A0ABM7Q1C4_9GAMM</name>
<proteinExistence type="predicted"/>